<sequence length="164" mass="17387">MPLSGGEPSPYFEWEYKGLNSASDTGWRPAPLLLEHLRNNHPDLKVLNLDGRGLGDEAAMPLVRALEENTTVTSLRLGRNQMDEALGALAEILKTNASVTSVDVRQNDMGAGVAASWAALLATNATLTDLNLSSNQIGASAKDLAEALGKNSTLRTLSVEDCGI</sequence>
<reference evidence="1" key="2">
    <citation type="submission" date="2024-10" db="UniProtKB">
        <authorList>
            <consortium name="EnsemblProtists"/>
        </authorList>
    </citation>
    <scope>IDENTIFICATION</scope>
</reference>
<proteinExistence type="predicted"/>
<dbReference type="InterPro" id="IPR032675">
    <property type="entry name" value="LRR_dom_sf"/>
</dbReference>
<dbReference type="AlphaFoldDB" id="A0A0D3JSH8"/>
<dbReference type="InterPro" id="IPR001611">
    <property type="entry name" value="Leu-rich_rpt"/>
</dbReference>
<evidence type="ECO:0000313" key="1">
    <source>
        <dbReference type="EnsemblProtists" id="EOD26463"/>
    </source>
</evidence>
<evidence type="ECO:0000313" key="2">
    <source>
        <dbReference type="Proteomes" id="UP000013827"/>
    </source>
</evidence>
<dbReference type="PANTHER" id="PTHR24114">
    <property type="entry name" value="LEUCINE RICH REPEAT FAMILY PROTEIN"/>
    <property type="match status" value="1"/>
</dbReference>
<dbReference type="PaxDb" id="2903-EOD26463"/>
<dbReference type="PANTHER" id="PTHR24114:SF2">
    <property type="entry name" value="F-BOX DOMAIN-CONTAINING PROTEIN-RELATED"/>
    <property type="match status" value="1"/>
</dbReference>
<dbReference type="InterPro" id="IPR052394">
    <property type="entry name" value="LRR-containing"/>
</dbReference>
<dbReference type="Pfam" id="PF13516">
    <property type="entry name" value="LRR_6"/>
    <property type="match status" value="2"/>
</dbReference>
<keyword evidence="2" id="KW-1185">Reference proteome</keyword>
<dbReference type="EnsemblProtists" id="EOD26463">
    <property type="protein sequence ID" value="EOD26463"/>
    <property type="gene ID" value="EMIHUDRAFT_353911"/>
</dbReference>
<reference evidence="2" key="1">
    <citation type="journal article" date="2013" name="Nature">
        <title>Pan genome of the phytoplankton Emiliania underpins its global distribution.</title>
        <authorList>
            <person name="Read B.A."/>
            <person name="Kegel J."/>
            <person name="Klute M.J."/>
            <person name="Kuo A."/>
            <person name="Lefebvre S.C."/>
            <person name="Maumus F."/>
            <person name="Mayer C."/>
            <person name="Miller J."/>
            <person name="Monier A."/>
            <person name="Salamov A."/>
            <person name="Young J."/>
            <person name="Aguilar M."/>
            <person name="Claverie J.M."/>
            <person name="Frickenhaus S."/>
            <person name="Gonzalez K."/>
            <person name="Herman E.K."/>
            <person name="Lin Y.C."/>
            <person name="Napier J."/>
            <person name="Ogata H."/>
            <person name="Sarno A.F."/>
            <person name="Shmutz J."/>
            <person name="Schroeder D."/>
            <person name="de Vargas C."/>
            <person name="Verret F."/>
            <person name="von Dassow P."/>
            <person name="Valentin K."/>
            <person name="Van de Peer Y."/>
            <person name="Wheeler G."/>
            <person name="Dacks J.B."/>
            <person name="Delwiche C.F."/>
            <person name="Dyhrman S.T."/>
            <person name="Glockner G."/>
            <person name="John U."/>
            <person name="Richards T."/>
            <person name="Worden A.Z."/>
            <person name="Zhang X."/>
            <person name="Grigoriev I.V."/>
            <person name="Allen A.E."/>
            <person name="Bidle K."/>
            <person name="Borodovsky M."/>
            <person name="Bowler C."/>
            <person name="Brownlee C."/>
            <person name="Cock J.M."/>
            <person name="Elias M."/>
            <person name="Gladyshev V.N."/>
            <person name="Groth M."/>
            <person name="Guda C."/>
            <person name="Hadaegh A."/>
            <person name="Iglesias-Rodriguez M.D."/>
            <person name="Jenkins J."/>
            <person name="Jones B.M."/>
            <person name="Lawson T."/>
            <person name="Leese F."/>
            <person name="Lindquist E."/>
            <person name="Lobanov A."/>
            <person name="Lomsadze A."/>
            <person name="Malik S.B."/>
            <person name="Marsh M.E."/>
            <person name="Mackinder L."/>
            <person name="Mock T."/>
            <person name="Mueller-Roeber B."/>
            <person name="Pagarete A."/>
            <person name="Parker M."/>
            <person name="Probert I."/>
            <person name="Quesneville H."/>
            <person name="Raines C."/>
            <person name="Rensing S.A."/>
            <person name="Riano-Pachon D.M."/>
            <person name="Richier S."/>
            <person name="Rokitta S."/>
            <person name="Shiraiwa Y."/>
            <person name="Soanes D.M."/>
            <person name="van der Giezen M."/>
            <person name="Wahlund T.M."/>
            <person name="Williams B."/>
            <person name="Wilson W."/>
            <person name="Wolfe G."/>
            <person name="Wurch L.L."/>
        </authorList>
    </citation>
    <scope>NUCLEOTIDE SEQUENCE</scope>
</reference>
<dbReference type="STRING" id="2903.R1CTW3"/>
<dbReference type="eggNOG" id="KOG4308">
    <property type="taxonomic scope" value="Eukaryota"/>
</dbReference>
<dbReference type="RefSeq" id="XP_005778892.1">
    <property type="nucleotide sequence ID" value="XM_005778835.1"/>
</dbReference>
<dbReference type="SUPFAM" id="SSF52047">
    <property type="entry name" value="RNI-like"/>
    <property type="match status" value="1"/>
</dbReference>
<dbReference type="GeneID" id="17272009"/>
<accession>A0A0D3JSH8</accession>
<dbReference type="Gene3D" id="3.80.10.10">
    <property type="entry name" value="Ribonuclease Inhibitor"/>
    <property type="match status" value="2"/>
</dbReference>
<dbReference type="Proteomes" id="UP000013827">
    <property type="component" value="Unassembled WGS sequence"/>
</dbReference>
<dbReference type="SMART" id="SM00368">
    <property type="entry name" value="LRR_RI"/>
    <property type="match status" value="3"/>
</dbReference>
<protein>
    <submittedName>
        <fullName evidence="1">Uncharacterized protein</fullName>
    </submittedName>
</protein>
<organism evidence="1 2">
    <name type="scientific">Emiliania huxleyi (strain CCMP1516)</name>
    <dbReference type="NCBI Taxonomy" id="280463"/>
    <lineage>
        <taxon>Eukaryota</taxon>
        <taxon>Haptista</taxon>
        <taxon>Haptophyta</taxon>
        <taxon>Prymnesiophyceae</taxon>
        <taxon>Isochrysidales</taxon>
        <taxon>Noelaerhabdaceae</taxon>
        <taxon>Emiliania</taxon>
    </lineage>
</organism>
<dbReference type="HOGENOM" id="CLU_1623323_0_0_1"/>
<dbReference type="KEGG" id="ehx:EMIHUDRAFT_353911"/>
<name>A0A0D3JSH8_EMIH1</name>